<evidence type="ECO:0000256" key="1">
    <source>
        <dbReference type="ARBA" id="ARBA00010211"/>
    </source>
</evidence>
<evidence type="ECO:0008006" key="7">
    <source>
        <dbReference type="Google" id="ProtNLM"/>
    </source>
</evidence>
<dbReference type="GO" id="GO:0046872">
    <property type="term" value="F:metal ion binding"/>
    <property type="evidence" value="ECO:0007669"/>
    <property type="project" value="UniProtKB-KW"/>
</dbReference>
<organism evidence="5 6">
    <name type="scientific">Anaerotruncus colihominis</name>
    <dbReference type="NCBI Taxonomy" id="169435"/>
    <lineage>
        <taxon>Bacteria</taxon>
        <taxon>Bacillati</taxon>
        <taxon>Bacillota</taxon>
        <taxon>Clostridia</taxon>
        <taxon>Eubacteriales</taxon>
        <taxon>Oscillospiraceae</taxon>
        <taxon>Anaerotruncus</taxon>
    </lineage>
</organism>
<reference evidence="6" key="1">
    <citation type="submission" date="2017-04" db="EMBL/GenBank/DDBJ databases">
        <title>Function of individual gut microbiota members based on whole genome sequencing of pure cultures obtained from chicken caecum.</title>
        <authorList>
            <person name="Medvecky M."/>
            <person name="Cejkova D."/>
            <person name="Polansky O."/>
            <person name="Karasova D."/>
            <person name="Kubasova T."/>
            <person name="Cizek A."/>
            <person name="Rychlik I."/>
        </authorList>
    </citation>
    <scope>NUCLEOTIDE SEQUENCE [LARGE SCALE GENOMIC DNA]</scope>
    <source>
        <strain evidence="6">An175</strain>
    </source>
</reference>
<evidence type="ECO:0000313" key="6">
    <source>
        <dbReference type="Proteomes" id="UP000196386"/>
    </source>
</evidence>
<accession>A0A1Y4E6M1</accession>
<dbReference type="InterPro" id="IPR011234">
    <property type="entry name" value="Fumarylacetoacetase-like_C"/>
</dbReference>
<dbReference type="EMBL" id="NFKP01000018">
    <property type="protein sequence ID" value="OUP68397.1"/>
    <property type="molecule type" value="Genomic_DNA"/>
</dbReference>
<evidence type="ECO:0000256" key="2">
    <source>
        <dbReference type="ARBA" id="ARBA00022723"/>
    </source>
</evidence>
<evidence type="ECO:0000259" key="4">
    <source>
        <dbReference type="Pfam" id="PF10370"/>
    </source>
</evidence>
<comment type="similarity">
    <text evidence="1">Belongs to the FAH family.</text>
</comment>
<dbReference type="GO" id="GO:0016853">
    <property type="term" value="F:isomerase activity"/>
    <property type="evidence" value="ECO:0007669"/>
    <property type="project" value="UniProtKB-ARBA"/>
</dbReference>
<evidence type="ECO:0000313" key="5">
    <source>
        <dbReference type="EMBL" id="OUP68397.1"/>
    </source>
</evidence>
<dbReference type="GO" id="GO:0019752">
    <property type="term" value="P:carboxylic acid metabolic process"/>
    <property type="evidence" value="ECO:0007669"/>
    <property type="project" value="UniProtKB-ARBA"/>
</dbReference>
<feature type="domain" description="Rv2993c-like N-terminal" evidence="4">
    <location>
        <begin position="8"/>
        <end position="57"/>
    </location>
</feature>
<evidence type="ECO:0000259" key="3">
    <source>
        <dbReference type="Pfam" id="PF01557"/>
    </source>
</evidence>
<dbReference type="SUPFAM" id="SSF56529">
    <property type="entry name" value="FAH"/>
    <property type="match status" value="1"/>
</dbReference>
<dbReference type="InterPro" id="IPR018833">
    <property type="entry name" value="Rv2993c-like_N"/>
</dbReference>
<comment type="caution">
    <text evidence="5">The sequence shown here is derived from an EMBL/GenBank/DDBJ whole genome shotgun (WGS) entry which is preliminary data.</text>
</comment>
<name>A0A1Y4E6M1_9FIRM</name>
<dbReference type="PANTHER" id="PTHR42796">
    <property type="entry name" value="FUMARYLACETOACETATE HYDROLASE DOMAIN-CONTAINING PROTEIN 2A-RELATED"/>
    <property type="match status" value="1"/>
</dbReference>
<proteinExistence type="inferred from homology"/>
<dbReference type="Pfam" id="PF10370">
    <property type="entry name" value="Rv2993c-like_N"/>
    <property type="match status" value="1"/>
</dbReference>
<dbReference type="InterPro" id="IPR051121">
    <property type="entry name" value="FAH"/>
</dbReference>
<dbReference type="Pfam" id="PF01557">
    <property type="entry name" value="FAA_hydrolase"/>
    <property type="match status" value="1"/>
</dbReference>
<dbReference type="Gene3D" id="3.90.850.10">
    <property type="entry name" value="Fumarylacetoacetase-like, C-terminal domain"/>
    <property type="match status" value="1"/>
</dbReference>
<keyword evidence="2" id="KW-0479">Metal-binding</keyword>
<gene>
    <name evidence="5" type="ORF">B5F11_13435</name>
</gene>
<dbReference type="InterPro" id="IPR036663">
    <property type="entry name" value="Fumarylacetoacetase_C_sf"/>
</dbReference>
<dbReference type="Proteomes" id="UP000196386">
    <property type="component" value="Unassembled WGS sequence"/>
</dbReference>
<dbReference type="AlphaFoldDB" id="A0A1Y4E6M1"/>
<protein>
    <recommendedName>
        <fullName evidence="7">Ureidoglycolate lyase</fullName>
    </recommendedName>
</protein>
<sequence length="267" mass="28645">MKGAANAMKLVRFLYNGREQYGDLQADTIRLLDGALDTGFTPSDKCAARADVRLLAPVRPSKAVCIGLNYMDHIIESHEKVPTSPVVFIKPSTAVIGPGGRIVYPAQSKRVDYEGELAIVIGRRAKNVPEHEAASHILGYTCANDVTARDLQPSDGQWSVAKGFDTFLPLGPCVDTEADPSGLPIRTILNGRTVQNSNTRHLLFKPLWIVSWLSAVMTLLPGDVILTGTTLGIGPMQPGDTVSVEIDGIGRLENTIVSDGAKGETDV</sequence>
<dbReference type="PANTHER" id="PTHR42796:SF4">
    <property type="entry name" value="FUMARYLACETOACETATE HYDROLASE DOMAIN-CONTAINING PROTEIN 2A"/>
    <property type="match status" value="1"/>
</dbReference>
<feature type="domain" description="Fumarylacetoacetase-like C-terminal" evidence="3">
    <location>
        <begin position="62"/>
        <end position="257"/>
    </location>
</feature>
<dbReference type="FunFam" id="3.90.850.10:FF:000002">
    <property type="entry name" value="2-hydroxyhepta-2,4-diene-1,7-dioate isomerase"/>
    <property type="match status" value="1"/>
</dbReference>